<dbReference type="Proteomes" id="UP001165136">
    <property type="component" value="Unassembled WGS sequence"/>
</dbReference>
<accession>A0A9W6QYV0</accession>
<organism evidence="2 3">
    <name type="scientific">Amycolatopsis taiwanensis</name>
    <dbReference type="NCBI Taxonomy" id="342230"/>
    <lineage>
        <taxon>Bacteria</taxon>
        <taxon>Bacillati</taxon>
        <taxon>Actinomycetota</taxon>
        <taxon>Actinomycetes</taxon>
        <taxon>Pseudonocardiales</taxon>
        <taxon>Pseudonocardiaceae</taxon>
        <taxon>Amycolatopsis</taxon>
    </lineage>
</organism>
<evidence type="ECO:0000313" key="3">
    <source>
        <dbReference type="Proteomes" id="UP001165136"/>
    </source>
</evidence>
<sequence>MNATVMEKPAAISCDPRTRVTKSLLGYGVLAGAVYVVTAAVQAATRSGFDPTRHDISLLANGGLGWIQITNFALSGLMVLAAAIGMRRALSGERGGKWGPLLVGGYGIGLIAAGVFTADPAFGFPAGAPDRPTTISWHGTAHMFAGAIGFLALIAACGVFARRFAKEGRRGWAVYSAVTGVLFLAGFAGIASGSGDVATTLAFTAAVLIAWSWLAALSVHLYSYAGVKGATEAEAK</sequence>
<keyword evidence="1" id="KW-0812">Transmembrane</keyword>
<feature type="transmembrane region" description="Helical" evidence="1">
    <location>
        <begin position="172"/>
        <end position="191"/>
    </location>
</feature>
<evidence type="ECO:0008006" key="4">
    <source>
        <dbReference type="Google" id="ProtNLM"/>
    </source>
</evidence>
<feature type="transmembrane region" description="Helical" evidence="1">
    <location>
        <begin position="137"/>
        <end position="160"/>
    </location>
</feature>
<evidence type="ECO:0000256" key="1">
    <source>
        <dbReference type="SAM" id="Phobius"/>
    </source>
</evidence>
<keyword evidence="1" id="KW-0472">Membrane</keyword>
<protein>
    <recommendedName>
        <fullName evidence="4">DUF998 domain-containing protein</fullName>
    </recommendedName>
</protein>
<name>A0A9W6QYV0_9PSEU</name>
<comment type="caution">
    <text evidence="2">The sequence shown here is derived from an EMBL/GenBank/DDBJ whole genome shotgun (WGS) entry which is preliminary data.</text>
</comment>
<proteinExistence type="predicted"/>
<dbReference type="RefSeq" id="WP_285486433.1">
    <property type="nucleotide sequence ID" value="NZ_BSTI01000003.1"/>
</dbReference>
<dbReference type="Pfam" id="PF06197">
    <property type="entry name" value="DUF998"/>
    <property type="match status" value="1"/>
</dbReference>
<feature type="transmembrane region" description="Helical" evidence="1">
    <location>
        <begin position="65"/>
        <end position="86"/>
    </location>
</feature>
<dbReference type="EMBL" id="BSTI01000003">
    <property type="protein sequence ID" value="GLY65083.1"/>
    <property type="molecule type" value="Genomic_DNA"/>
</dbReference>
<evidence type="ECO:0000313" key="2">
    <source>
        <dbReference type="EMBL" id="GLY65083.1"/>
    </source>
</evidence>
<feature type="transmembrane region" description="Helical" evidence="1">
    <location>
        <begin position="197"/>
        <end position="219"/>
    </location>
</feature>
<feature type="transmembrane region" description="Helical" evidence="1">
    <location>
        <begin position="98"/>
        <end position="117"/>
    </location>
</feature>
<gene>
    <name evidence="2" type="ORF">Atai01_17020</name>
</gene>
<keyword evidence="3" id="KW-1185">Reference proteome</keyword>
<dbReference type="InterPro" id="IPR009339">
    <property type="entry name" value="DUF998"/>
</dbReference>
<keyword evidence="1" id="KW-1133">Transmembrane helix</keyword>
<reference evidence="2" key="1">
    <citation type="submission" date="2023-03" db="EMBL/GenBank/DDBJ databases">
        <title>Amycolatopsis taiwanensis NBRC 103393.</title>
        <authorList>
            <person name="Ichikawa N."/>
            <person name="Sato H."/>
            <person name="Tonouchi N."/>
        </authorList>
    </citation>
    <scope>NUCLEOTIDE SEQUENCE</scope>
    <source>
        <strain evidence="2">NBRC 103393</strain>
    </source>
</reference>
<dbReference type="AlphaFoldDB" id="A0A9W6QYV0"/>
<feature type="transmembrane region" description="Helical" evidence="1">
    <location>
        <begin position="24"/>
        <end position="45"/>
    </location>
</feature>